<evidence type="ECO:0000313" key="2">
    <source>
        <dbReference type="Proteomes" id="UP000526501"/>
    </source>
</evidence>
<dbReference type="Proteomes" id="UP000526501">
    <property type="component" value="Unassembled WGS sequence"/>
</dbReference>
<organism evidence="1 2">
    <name type="scientific">Pelagicoccus albus</name>
    <dbReference type="NCBI Taxonomy" id="415222"/>
    <lineage>
        <taxon>Bacteria</taxon>
        <taxon>Pseudomonadati</taxon>
        <taxon>Verrucomicrobiota</taxon>
        <taxon>Opitutia</taxon>
        <taxon>Puniceicoccales</taxon>
        <taxon>Pelagicoccaceae</taxon>
        <taxon>Pelagicoccus</taxon>
    </lineage>
</organism>
<gene>
    <name evidence="1" type="ORF">H5P27_06315</name>
</gene>
<dbReference type="Gene3D" id="3.30.420.40">
    <property type="match status" value="1"/>
</dbReference>
<dbReference type="EMBL" id="JACHVC010000006">
    <property type="protein sequence ID" value="MBC2605653.1"/>
    <property type="molecule type" value="Genomic_DNA"/>
</dbReference>
<dbReference type="RefSeq" id="WP_185659521.1">
    <property type="nucleotide sequence ID" value="NZ_CAWPOO010000006.1"/>
</dbReference>
<name>A0A7X1B781_9BACT</name>
<proteinExistence type="predicted"/>
<dbReference type="SUPFAM" id="SSF53067">
    <property type="entry name" value="Actin-like ATPase domain"/>
    <property type="match status" value="1"/>
</dbReference>
<dbReference type="InterPro" id="IPR043129">
    <property type="entry name" value="ATPase_NBD"/>
</dbReference>
<accession>A0A7X1B781</accession>
<comment type="caution">
    <text evidence="1">The sequence shown here is derived from an EMBL/GenBank/DDBJ whole genome shotgun (WGS) entry which is preliminary data.</text>
</comment>
<dbReference type="AlphaFoldDB" id="A0A7X1B781"/>
<keyword evidence="2" id="KW-1185">Reference proteome</keyword>
<sequence length="225" mass="24565">MSQPTPKYPLLILDTASRRTWVGLKSGPNELDYRCEEQDPSKTLFKLTDELLKSAGLSLFDLGAIIFCSGPGSMLGARTSCMAIRSWKGIGVEAANNVFEYNSLRLGACLVESASGLPESGLIVTDARRSSWNALDFPAYPDSSIQIVGNEQLEKAGSAILSFEEFPTWTKTEASITKISYSPAQTFANEAFLAIIKQVPEAVPLVIRQNEFKKWDAKIHAAPEA</sequence>
<evidence type="ECO:0008006" key="3">
    <source>
        <dbReference type="Google" id="ProtNLM"/>
    </source>
</evidence>
<evidence type="ECO:0000313" key="1">
    <source>
        <dbReference type="EMBL" id="MBC2605653.1"/>
    </source>
</evidence>
<reference evidence="1 2" key="1">
    <citation type="submission" date="2020-07" db="EMBL/GenBank/DDBJ databases">
        <authorList>
            <person name="Feng X."/>
        </authorList>
    </citation>
    <scope>NUCLEOTIDE SEQUENCE [LARGE SCALE GENOMIC DNA]</scope>
    <source>
        <strain evidence="1 2">JCM23202</strain>
    </source>
</reference>
<protein>
    <recommendedName>
        <fullName evidence="3">Gcp-like domain-containing protein</fullName>
    </recommendedName>
</protein>